<feature type="domain" description="Multidrug resistance protein MdtA-like barrel-sandwich hybrid" evidence="2">
    <location>
        <begin position="62"/>
        <end position="272"/>
    </location>
</feature>
<name>A0A0J9BQM5_9FIRM</name>
<accession>A0A0J9BQM5</accession>
<feature type="domain" description="YknX-like C-terminal permuted SH3-like" evidence="3">
    <location>
        <begin position="369"/>
        <end position="435"/>
    </location>
</feature>
<protein>
    <submittedName>
        <fullName evidence="4">Uncharacterized protein</fullName>
    </submittedName>
</protein>
<dbReference type="SUPFAM" id="SSF111369">
    <property type="entry name" value="HlyD-like secretion proteins"/>
    <property type="match status" value="1"/>
</dbReference>
<dbReference type="GO" id="GO:1990281">
    <property type="term" value="C:efflux pump complex"/>
    <property type="evidence" value="ECO:0007669"/>
    <property type="project" value="TreeGrafter"/>
</dbReference>
<keyword evidence="1" id="KW-0732">Signal</keyword>
<feature type="signal peptide" evidence="1">
    <location>
        <begin position="1"/>
        <end position="25"/>
    </location>
</feature>
<dbReference type="PATRIC" id="fig|742734.4.peg.5085"/>
<dbReference type="RefSeq" id="WP_007859876.1">
    <property type="nucleotide sequence ID" value="NZ_KQ235883.1"/>
</dbReference>
<reference evidence="4 5" key="1">
    <citation type="submission" date="2011-04" db="EMBL/GenBank/DDBJ databases">
        <title>The Genome Sequence of Clostridium citroniae WAL-19142.</title>
        <authorList>
            <consortium name="The Broad Institute Genome Sequencing Platform"/>
            <person name="Earl A."/>
            <person name="Ward D."/>
            <person name="Feldgarden M."/>
            <person name="Gevers D."/>
            <person name="Warren Y.A."/>
            <person name="Tyrrell K.L."/>
            <person name="Citron D.M."/>
            <person name="Goldstein E.J."/>
            <person name="Daigneault M."/>
            <person name="Allen-Vercoe E."/>
            <person name="Young S.K."/>
            <person name="Zeng Q."/>
            <person name="Gargeya S."/>
            <person name="Fitzgerald M."/>
            <person name="Haas B."/>
            <person name="Abouelleil A."/>
            <person name="Alvarado L."/>
            <person name="Arachchi H.M."/>
            <person name="Berlin A."/>
            <person name="Brown A."/>
            <person name="Chapman S.B."/>
            <person name="Chen Z."/>
            <person name="Dunbar C."/>
            <person name="Freedman E."/>
            <person name="Gearin G."/>
            <person name="Gellesch M."/>
            <person name="Goldberg J."/>
            <person name="Griggs A."/>
            <person name="Gujja S."/>
            <person name="Heilman E.R."/>
            <person name="Heiman D."/>
            <person name="Howarth C."/>
            <person name="Larson L."/>
            <person name="Lui A."/>
            <person name="MacDonald P.J."/>
            <person name="Mehta T."/>
            <person name="Montmayeur A."/>
            <person name="Murphy C."/>
            <person name="Neiman D."/>
            <person name="Pearson M."/>
            <person name="Priest M."/>
            <person name="Roberts A."/>
            <person name="Saif S."/>
            <person name="Shea T."/>
            <person name="Shenoy N."/>
            <person name="Sisk P."/>
            <person name="Stolte C."/>
            <person name="Sykes S."/>
            <person name="White J."/>
            <person name="Yandava C."/>
            <person name="Wortman J."/>
            <person name="Nusbaum C."/>
            <person name="Birren B."/>
        </authorList>
    </citation>
    <scope>NUCLEOTIDE SEQUENCE [LARGE SCALE GENOMIC DNA]</scope>
    <source>
        <strain evidence="4 5">WAL-19142</strain>
    </source>
</reference>
<evidence type="ECO:0000313" key="4">
    <source>
        <dbReference type="EMBL" id="KMW14444.1"/>
    </source>
</evidence>
<dbReference type="Proteomes" id="UP000037392">
    <property type="component" value="Unassembled WGS sequence"/>
</dbReference>
<dbReference type="PROSITE" id="PS51257">
    <property type="entry name" value="PROKAR_LIPOPROTEIN"/>
    <property type="match status" value="1"/>
</dbReference>
<dbReference type="PANTHER" id="PTHR30469">
    <property type="entry name" value="MULTIDRUG RESISTANCE PROTEIN MDTA"/>
    <property type="match status" value="1"/>
</dbReference>
<dbReference type="GeneID" id="93164308"/>
<evidence type="ECO:0000259" key="2">
    <source>
        <dbReference type="Pfam" id="PF25917"/>
    </source>
</evidence>
<gene>
    <name evidence="4" type="ORF">HMPREF9470_04750</name>
</gene>
<feature type="chain" id="PRO_5039142702" evidence="1">
    <location>
        <begin position="26"/>
        <end position="437"/>
    </location>
</feature>
<dbReference type="Pfam" id="PF25917">
    <property type="entry name" value="BSH_RND"/>
    <property type="match status" value="1"/>
</dbReference>
<dbReference type="InterPro" id="IPR058637">
    <property type="entry name" value="YknX-like_C"/>
</dbReference>
<dbReference type="PANTHER" id="PTHR30469:SF33">
    <property type="entry name" value="SLR1207 PROTEIN"/>
    <property type="match status" value="1"/>
</dbReference>
<dbReference type="AlphaFoldDB" id="A0A0J9BQM5"/>
<evidence type="ECO:0000256" key="1">
    <source>
        <dbReference type="SAM" id="SignalP"/>
    </source>
</evidence>
<comment type="caution">
    <text evidence="4">The sequence shown here is derived from an EMBL/GenBank/DDBJ whole genome shotgun (WGS) entry which is preliminary data.</text>
</comment>
<dbReference type="Gene3D" id="2.40.30.170">
    <property type="match status" value="1"/>
</dbReference>
<proteinExistence type="predicted"/>
<dbReference type="Gene3D" id="2.40.420.20">
    <property type="match status" value="1"/>
</dbReference>
<dbReference type="Gene3D" id="2.40.50.100">
    <property type="match status" value="1"/>
</dbReference>
<sequence>MEKRRKMLLACVAGGLAVIAAVSCAAAGGRGQKVETAAAKRGLVEDRYTEEGIISFGGEYRVIAQASGPVSSLLVEENSRVKKGDVLFTIDSTDYEYEKALAASALAGYEAQLEQSRINQVMTTSPQEYLEAVKQELEAGKARYQSAKSVYEGDQVLYASGAISRVQMETDKAAYEAALSSWQQARGRYEESSRFLESLREEGIDQSTINSRFYNSELNQLTAQIQSRKTAVSQMEEQIARCRVKAERDGIVTSLPVKEMSVIQAGETAAVINSREGMKAEADVLTNIAPYIKEGEPVEVTLQLRGRDETFTGTVEKVYDYADRGTSALGLDEYRVHVRAALDDGEALAGREGYGVNIRFLLYHEQDCLTVPSGAVFQADETYFVYQIEDGRAVRKAVEVEYQTGIRTVITSGLEEGDLVIDQVDSEGIYEGARVRP</sequence>
<evidence type="ECO:0000313" key="5">
    <source>
        <dbReference type="Proteomes" id="UP000037392"/>
    </source>
</evidence>
<organism evidence="4 5">
    <name type="scientific">[Clostridium] citroniae WAL-19142</name>
    <dbReference type="NCBI Taxonomy" id="742734"/>
    <lineage>
        <taxon>Bacteria</taxon>
        <taxon>Bacillati</taxon>
        <taxon>Bacillota</taxon>
        <taxon>Clostridia</taxon>
        <taxon>Lachnospirales</taxon>
        <taxon>Lachnospiraceae</taxon>
        <taxon>Enterocloster</taxon>
    </lineage>
</organism>
<evidence type="ECO:0000259" key="3">
    <source>
        <dbReference type="Pfam" id="PF25989"/>
    </source>
</evidence>
<dbReference type="GO" id="GO:0015562">
    <property type="term" value="F:efflux transmembrane transporter activity"/>
    <property type="evidence" value="ECO:0007669"/>
    <property type="project" value="TreeGrafter"/>
</dbReference>
<dbReference type="OrthoDB" id="2015187at2"/>
<dbReference type="EMBL" id="ADLK01000037">
    <property type="protein sequence ID" value="KMW14444.1"/>
    <property type="molecule type" value="Genomic_DNA"/>
</dbReference>
<dbReference type="InterPro" id="IPR058625">
    <property type="entry name" value="MdtA-like_BSH"/>
</dbReference>
<dbReference type="Pfam" id="PF25989">
    <property type="entry name" value="YknX_C"/>
    <property type="match status" value="1"/>
</dbReference>